<dbReference type="PANTHER" id="PTHR14209:SF19">
    <property type="entry name" value="ISOAMYL ACETATE-HYDROLYZING ESTERASE 1 HOMOLOG"/>
    <property type="match status" value="1"/>
</dbReference>
<gene>
    <name evidence="2" type="ORF">Hs30E_04100</name>
</gene>
<evidence type="ECO:0000259" key="1">
    <source>
        <dbReference type="Pfam" id="PF13472"/>
    </source>
</evidence>
<dbReference type="InterPro" id="IPR013830">
    <property type="entry name" value="SGNH_hydro"/>
</dbReference>
<feature type="domain" description="SGNH hydrolase-type esterase" evidence="1">
    <location>
        <begin position="6"/>
        <end position="173"/>
    </location>
</feature>
<evidence type="ECO:0000313" key="3">
    <source>
        <dbReference type="Proteomes" id="UP000480303"/>
    </source>
</evidence>
<dbReference type="SUPFAM" id="SSF52266">
    <property type="entry name" value="SGNH hydrolase"/>
    <property type="match status" value="1"/>
</dbReference>
<dbReference type="AlphaFoldDB" id="A0A6A0B8W8"/>
<comment type="caution">
    <text evidence="2">The sequence shown here is derived from an EMBL/GenBank/DDBJ whole genome shotgun (WGS) entry which is preliminary data.</text>
</comment>
<protein>
    <submittedName>
        <fullName evidence="2">Esterase</fullName>
    </submittedName>
</protein>
<dbReference type="PANTHER" id="PTHR14209">
    <property type="entry name" value="ISOAMYL ACETATE-HYDROLYZING ESTERASE 1"/>
    <property type="match status" value="1"/>
</dbReference>
<dbReference type="Proteomes" id="UP000480303">
    <property type="component" value="Unassembled WGS sequence"/>
</dbReference>
<dbReference type="InterPro" id="IPR036514">
    <property type="entry name" value="SGNH_hydro_sf"/>
</dbReference>
<proteinExistence type="predicted"/>
<accession>A0A6A0B8W8</accession>
<dbReference type="EMBL" id="BLLI01000007">
    <property type="protein sequence ID" value="GFH41859.1"/>
    <property type="molecule type" value="Genomic_DNA"/>
</dbReference>
<evidence type="ECO:0000313" key="2">
    <source>
        <dbReference type="EMBL" id="GFH41859.1"/>
    </source>
</evidence>
<organism evidence="2 3">
    <name type="scientific">Pseudolactococcus hodotermopsidis</name>
    <dbReference type="NCBI Taxonomy" id="2709157"/>
    <lineage>
        <taxon>Bacteria</taxon>
        <taxon>Bacillati</taxon>
        <taxon>Bacillota</taxon>
        <taxon>Bacilli</taxon>
        <taxon>Lactobacillales</taxon>
        <taxon>Streptococcaceae</taxon>
        <taxon>Pseudolactococcus</taxon>
    </lineage>
</organism>
<name>A0A6A0B8W8_9LACT</name>
<dbReference type="Gene3D" id="3.40.50.1110">
    <property type="entry name" value="SGNH hydrolase"/>
    <property type="match status" value="1"/>
</dbReference>
<dbReference type="Pfam" id="PF13472">
    <property type="entry name" value="Lipase_GDSL_2"/>
    <property type="match status" value="1"/>
</dbReference>
<keyword evidence="3" id="KW-1185">Reference proteome</keyword>
<dbReference type="InterPro" id="IPR045136">
    <property type="entry name" value="Iah1-like"/>
</dbReference>
<dbReference type="RefSeq" id="WP_172207594.1">
    <property type="nucleotide sequence ID" value="NZ_BLLI01000007.1"/>
</dbReference>
<reference evidence="2 3" key="1">
    <citation type="submission" date="2020-02" db="EMBL/GenBank/DDBJ databases">
        <title>Draft genome sequence of Lactococcus sp. Hs30E4-3.</title>
        <authorList>
            <person name="Noda S."/>
            <person name="Yuki M."/>
            <person name="Ohkuma M."/>
        </authorList>
    </citation>
    <scope>NUCLEOTIDE SEQUENCE [LARGE SCALE GENOMIC DNA]</scope>
    <source>
        <strain evidence="2 3">Hs30E4-3</strain>
    </source>
</reference>
<sequence>MKIAIFGDSISTKVEMKTLTEKFLEQMGVPGEVVLFAVAGEDTSVAKKRLVQVVPANADYNFIFFGANDAAIHHDVSPEQFTENLIKFATALGVEKTTFLTTPYVNEEAIAETQLMVGRSNANVSQYVAAAKKASEQTGAQILDLNHAMTVYPGSDEFVGADGLHFTRVGYELVTSLIAVNVRTREMEKSHD</sequence>